<protein>
    <submittedName>
        <fullName evidence="2">Acetate CoA/acetoacetate CoA-transferase alpha subunit</fullName>
    </submittedName>
</protein>
<keyword evidence="3" id="KW-1185">Reference proteome</keyword>
<proteinExistence type="predicted"/>
<organism evidence="2 3">
    <name type="scientific">Priestia endophytica DSM 13796</name>
    <dbReference type="NCBI Taxonomy" id="1121089"/>
    <lineage>
        <taxon>Bacteria</taxon>
        <taxon>Bacillati</taxon>
        <taxon>Bacillota</taxon>
        <taxon>Bacilli</taxon>
        <taxon>Bacillales</taxon>
        <taxon>Bacillaceae</taxon>
        <taxon>Priestia</taxon>
    </lineage>
</organism>
<accession>A0A1I5Y862</accession>
<dbReference type="PANTHER" id="PTHR13707:SF60">
    <property type="entry name" value="ACETATE COA-TRANSFERASE SUBUNIT ALPHA"/>
    <property type="match status" value="1"/>
</dbReference>
<dbReference type="InterPro" id="IPR004165">
    <property type="entry name" value="CoA_trans_fam_I"/>
</dbReference>
<dbReference type="PANTHER" id="PTHR13707">
    <property type="entry name" value="KETOACID-COENZYME A TRANSFERASE"/>
    <property type="match status" value="1"/>
</dbReference>
<keyword evidence="1" id="KW-0808">Transferase</keyword>
<dbReference type="SMART" id="SM00882">
    <property type="entry name" value="CoA_trans"/>
    <property type="match status" value="1"/>
</dbReference>
<dbReference type="EMBL" id="FOXX01000002">
    <property type="protein sequence ID" value="SFQ40389.1"/>
    <property type="molecule type" value="Genomic_DNA"/>
</dbReference>
<dbReference type="SUPFAM" id="SSF100950">
    <property type="entry name" value="NagB/RpiA/CoA transferase-like"/>
    <property type="match status" value="1"/>
</dbReference>
<dbReference type="GeneID" id="93710026"/>
<evidence type="ECO:0000313" key="2">
    <source>
        <dbReference type="EMBL" id="SFQ40389.1"/>
    </source>
</evidence>
<evidence type="ECO:0000313" key="3">
    <source>
        <dbReference type="Proteomes" id="UP000182762"/>
    </source>
</evidence>
<dbReference type="Proteomes" id="UP000182762">
    <property type="component" value="Unassembled WGS sequence"/>
</dbReference>
<dbReference type="Gene3D" id="3.40.1080.10">
    <property type="entry name" value="Glutaconate Coenzyme A-transferase"/>
    <property type="match status" value="1"/>
</dbReference>
<dbReference type="NCBIfam" id="TIGR02429">
    <property type="entry name" value="pcaI_scoA_fam"/>
    <property type="match status" value="1"/>
</dbReference>
<dbReference type="RefSeq" id="WP_061803723.1">
    <property type="nucleotide sequence ID" value="NZ_FOXX01000002.1"/>
</dbReference>
<dbReference type="Pfam" id="PF01144">
    <property type="entry name" value="CoA_trans"/>
    <property type="match status" value="1"/>
</dbReference>
<sequence length="232" mass="24800">MNNVYGKIVSVQEALSHIKSHSTVMFGGFGGIGSPPTLIQGMVDTGIEDLVLIGNDTGFPTIGIGKLIVSGAAKKVIVSHIGSNPVAGEKMTNKELEIEFSPQGTLIERIRAGGVGLGGILIDIGMDNETVTKGKKKVEVHGKTYLLETPLTADVSIIYAKKADPFGNLIYDKTAQNTNPFIAMAGEKTIAEVEEIVPLGSLNPDEIMTQGCFVDMIVQSKGVNWKWVWEKT</sequence>
<evidence type="ECO:0000256" key="1">
    <source>
        <dbReference type="ARBA" id="ARBA00022679"/>
    </source>
</evidence>
<gene>
    <name evidence="2" type="ORF">SAMN02745910_01304</name>
</gene>
<name>A0A1I5Y862_9BACI</name>
<dbReference type="InterPro" id="IPR037171">
    <property type="entry name" value="NagB/RpiA_transferase-like"/>
</dbReference>
<comment type="caution">
    <text evidence="2">The sequence shown here is derived from an EMBL/GenBank/DDBJ whole genome shotgun (WGS) entry which is preliminary data.</text>
</comment>
<dbReference type="InterPro" id="IPR012792">
    <property type="entry name" value="3-oxoacid_CoA-transf_A"/>
</dbReference>
<reference evidence="2 3" key="1">
    <citation type="submission" date="2016-10" db="EMBL/GenBank/DDBJ databases">
        <authorList>
            <person name="Varghese N."/>
            <person name="Submissions S."/>
        </authorList>
    </citation>
    <scope>NUCLEOTIDE SEQUENCE [LARGE SCALE GENOMIC DNA]</scope>
    <source>
        <strain evidence="2 3">DSM 13796</strain>
    </source>
</reference>